<organism evidence="2 3">
    <name type="scientific">Lactuca sativa</name>
    <name type="common">Garden lettuce</name>
    <dbReference type="NCBI Taxonomy" id="4236"/>
    <lineage>
        <taxon>Eukaryota</taxon>
        <taxon>Viridiplantae</taxon>
        <taxon>Streptophyta</taxon>
        <taxon>Embryophyta</taxon>
        <taxon>Tracheophyta</taxon>
        <taxon>Spermatophyta</taxon>
        <taxon>Magnoliopsida</taxon>
        <taxon>eudicotyledons</taxon>
        <taxon>Gunneridae</taxon>
        <taxon>Pentapetalae</taxon>
        <taxon>asterids</taxon>
        <taxon>campanulids</taxon>
        <taxon>Asterales</taxon>
        <taxon>Asteraceae</taxon>
        <taxon>Cichorioideae</taxon>
        <taxon>Cichorieae</taxon>
        <taxon>Lactucinae</taxon>
        <taxon>Lactuca</taxon>
    </lineage>
</organism>
<dbReference type="Proteomes" id="UP000235145">
    <property type="component" value="Unassembled WGS sequence"/>
</dbReference>
<dbReference type="InterPro" id="IPR000477">
    <property type="entry name" value="RT_dom"/>
</dbReference>
<sequence>MDPGTLMWQQYKVKFYLSIRKNFKKSGLPGQNSSAVNSVRSIQPLDQKLKNPSQLKKLNEPSGRGDIMEFVKYFEKYGTLDRGCNSSFITLVPKIKDPLHIGDYRPISLIGSLYKIISKALANRLSMVIGKNIGEAQSAFVKGRNILDGPMIVNELCTWAKKVKKQILLFKVDLEKAFDFVNWEYLESILIQMGYGDKWPMWMKGCLQSARLSVLINGSPTVEFDMEKGLFQGLKIPNTELSISHLLYADAAIFVGVWNNIAEVANELTKVWISFRDILKKKVKNGNDTLFRMDEWCDGEPLKDQFPELYQLERRKACRISQRVQVEGYTWQWRSTPATGSQTHSFQMLYEAIGEYRLSPDPESWICPLSDDGIFHVEEIKLRIDNIEPTINEVIIPWLHDIPIKVNTFIVTTRNFRAL</sequence>
<dbReference type="AlphaFoldDB" id="A0A9R1W5X0"/>
<comment type="caution">
    <text evidence="2">The sequence shown here is derived from an EMBL/GenBank/DDBJ whole genome shotgun (WGS) entry which is preliminary data.</text>
</comment>
<feature type="domain" description="Reverse transcriptase" evidence="1">
    <location>
        <begin position="97"/>
        <end position="236"/>
    </location>
</feature>
<name>A0A9R1W5X0_LACSA</name>
<keyword evidence="3" id="KW-1185">Reference proteome</keyword>
<proteinExistence type="predicted"/>
<reference evidence="2 3" key="1">
    <citation type="journal article" date="2017" name="Nat. Commun.">
        <title>Genome assembly with in vitro proximity ligation data and whole-genome triplication in lettuce.</title>
        <authorList>
            <person name="Reyes-Chin-Wo S."/>
            <person name="Wang Z."/>
            <person name="Yang X."/>
            <person name="Kozik A."/>
            <person name="Arikit S."/>
            <person name="Song C."/>
            <person name="Xia L."/>
            <person name="Froenicke L."/>
            <person name="Lavelle D.O."/>
            <person name="Truco M.J."/>
            <person name="Xia R."/>
            <person name="Zhu S."/>
            <person name="Xu C."/>
            <person name="Xu H."/>
            <person name="Xu X."/>
            <person name="Cox K."/>
            <person name="Korf I."/>
            <person name="Meyers B.C."/>
            <person name="Michelmore R.W."/>
        </authorList>
    </citation>
    <scope>NUCLEOTIDE SEQUENCE [LARGE SCALE GENOMIC DNA]</scope>
    <source>
        <strain evidence="3">cv. Salinas</strain>
        <tissue evidence="2">Seedlings</tissue>
    </source>
</reference>
<dbReference type="CDD" id="cd01650">
    <property type="entry name" value="RT_nLTR_like"/>
    <property type="match status" value="1"/>
</dbReference>
<evidence type="ECO:0000313" key="3">
    <source>
        <dbReference type="Proteomes" id="UP000235145"/>
    </source>
</evidence>
<evidence type="ECO:0000259" key="1">
    <source>
        <dbReference type="Pfam" id="PF00078"/>
    </source>
</evidence>
<dbReference type="PANTHER" id="PTHR31635">
    <property type="entry name" value="REVERSE TRANSCRIPTASE DOMAIN-CONTAINING PROTEIN-RELATED"/>
    <property type="match status" value="1"/>
</dbReference>
<evidence type="ECO:0000313" key="2">
    <source>
        <dbReference type="EMBL" id="KAJ0217713.1"/>
    </source>
</evidence>
<dbReference type="Pfam" id="PF00078">
    <property type="entry name" value="RVT_1"/>
    <property type="match status" value="1"/>
</dbReference>
<accession>A0A9R1W5X0</accession>
<dbReference type="PANTHER" id="PTHR31635:SF196">
    <property type="entry name" value="REVERSE TRANSCRIPTASE DOMAIN-CONTAINING PROTEIN-RELATED"/>
    <property type="match status" value="1"/>
</dbReference>
<dbReference type="EMBL" id="NBSK02000003">
    <property type="protein sequence ID" value="KAJ0217713.1"/>
    <property type="molecule type" value="Genomic_DNA"/>
</dbReference>
<gene>
    <name evidence="2" type="ORF">LSAT_V11C300135570</name>
</gene>
<protein>
    <recommendedName>
        <fullName evidence="1">Reverse transcriptase domain-containing protein</fullName>
    </recommendedName>
</protein>